<dbReference type="RefSeq" id="WP_069119334.1">
    <property type="nucleotide sequence ID" value="NZ_CBCPKC010000003.1"/>
</dbReference>
<gene>
    <name evidence="5" type="ORF">BTBSAS_10215</name>
</gene>
<reference evidence="6" key="1">
    <citation type="submission" date="2018-04" db="EMBL/GenBank/DDBJ databases">
        <authorList>
            <person name="Illikoud N."/>
        </authorList>
    </citation>
    <scope>NUCLEOTIDE SEQUENCE [LARGE SCALE GENOMIC DNA]</scope>
</reference>
<dbReference type="AlphaFoldDB" id="A0A2X0QQ81"/>
<evidence type="ECO:0000313" key="5">
    <source>
        <dbReference type="EMBL" id="SPP25992.1"/>
    </source>
</evidence>
<dbReference type="Pfam" id="PF13556">
    <property type="entry name" value="HTH_30"/>
    <property type="match status" value="1"/>
</dbReference>
<dbReference type="InterPro" id="IPR042070">
    <property type="entry name" value="PucR_C-HTH_sf"/>
</dbReference>
<dbReference type="Pfam" id="PF07905">
    <property type="entry name" value="PucR"/>
    <property type="match status" value="1"/>
</dbReference>
<feature type="domain" description="PucR C-terminal helix-turn-helix" evidence="3">
    <location>
        <begin position="326"/>
        <end position="381"/>
    </location>
</feature>
<sequence>MITVKEVLSKKTFHYLQQHTSQDDLTQLVTGVNRVESITLKHLIQRNELVVTTGEAMINPISECLSLLKYMKKVGAAALVINTGPYIKKVPEEVKLYAEEVGCIVIEMPWRIRIADMTKKIFEELVKRTKRQSEEIVFIEKLISKKITNEEIPVEIINDLGEDFLFEGVVVIVKQTNKREMEINVFHERLRELFHQKYNKFISGIVGQMVVFVINRSSRVSETMNFTKFGKELYAYFDKKKITIAIGKGESYPNITEVYKSYDEALQVITVVQNQDEKWLFKYKDLGVYQFLFALKDSPILPQFCKEMLAGVWEYDRCNNQKYYSFLRVFLEENGHANAISKRLFIHRNTVSYRVQRIEKILDRSLTNNLDKTSLSLAILIDDLFLHNRADD</sequence>
<evidence type="ECO:0008006" key="7">
    <source>
        <dbReference type="Google" id="ProtNLM"/>
    </source>
</evidence>
<proteinExistence type="inferred from homology"/>
<protein>
    <recommendedName>
        <fullName evidence="7">PucR family transcriptional regulator</fullName>
    </recommendedName>
</protein>
<comment type="similarity">
    <text evidence="1">Belongs to the CdaR family.</text>
</comment>
<evidence type="ECO:0000313" key="6">
    <source>
        <dbReference type="Proteomes" id="UP000270190"/>
    </source>
</evidence>
<dbReference type="PANTHER" id="PTHR33744:SF1">
    <property type="entry name" value="DNA-BINDING TRANSCRIPTIONAL ACTIVATOR ADER"/>
    <property type="match status" value="1"/>
</dbReference>
<dbReference type="InterPro" id="IPR051448">
    <property type="entry name" value="CdaR-like_regulators"/>
</dbReference>
<dbReference type="InterPro" id="IPR012914">
    <property type="entry name" value="PucR_dom"/>
</dbReference>
<evidence type="ECO:0000259" key="2">
    <source>
        <dbReference type="Pfam" id="PF07905"/>
    </source>
</evidence>
<dbReference type="Proteomes" id="UP000270190">
    <property type="component" value="Unassembled WGS sequence"/>
</dbReference>
<name>A0A2X0QQ81_BROTH</name>
<dbReference type="Gene3D" id="1.10.10.2840">
    <property type="entry name" value="PucR C-terminal helix-turn-helix domain"/>
    <property type="match status" value="1"/>
</dbReference>
<evidence type="ECO:0000259" key="4">
    <source>
        <dbReference type="Pfam" id="PF17853"/>
    </source>
</evidence>
<dbReference type="Pfam" id="PF17853">
    <property type="entry name" value="GGDEF_2"/>
    <property type="match status" value="1"/>
</dbReference>
<evidence type="ECO:0000259" key="3">
    <source>
        <dbReference type="Pfam" id="PF13556"/>
    </source>
</evidence>
<evidence type="ECO:0000256" key="1">
    <source>
        <dbReference type="ARBA" id="ARBA00006754"/>
    </source>
</evidence>
<dbReference type="EMBL" id="OUNC01000001">
    <property type="protein sequence ID" value="SPP25992.1"/>
    <property type="molecule type" value="Genomic_DNA"/>
</dbReference>
<feature type="domain" description="Purine catabolism PurC-like" evidence="2">
    <location>
        <begin position="6"/>
        <end position="125"/>
    </location>
</feature>
<dbReference type="InterPro" id="IPR025736">
    <property type="entry name" value="PucR_C-HTH_dom"/>
</dbReference>
<dbReference type="InterPro" id="IPR041522">
    <property type="entry name" value="CdaR_GGDEF"/>
</dbReference>
<feature type="domain" description="CdaR GGDEF-like" evidence="4">
    <location>
        <begin position="169"/>
        <end position="270"/>
    </location>
</feature>
<dbReference type="PANTHER" id="PTHR33744">
    <property type="entry name" value="CARBOHYDRATE DIACID REGULATOR"/>
    <property type="match status" value="1"/>
</dbReference>
<accession>A0A2X0QQ81</accession>
<organism evidence="5 6">
    <name type="scientific">Brochothrix thermosphacta</name>
    <name type="common">Microbacterium thermosphactum</name>
    <dbReference type="NCBI Taxonomy" id="2756"/>
    <lineage>
        <taxon>Bacteria</taxon>
        <taxon>Bacillati</taxon>
        <taxon>Bacillota</taxon>
        <taxon>Bacilli</taxon>
        <taxon>Bacillales</taxon>
        <taxon>Listeriaceae</taxon>
        <taxon>Brochothrix</taxon>
    </lineage>
</organism>